<dbReference type="Proteomes" id="UP000315689">
    <property type="component" value="Unassembled WGS sequence"/>
</dbReference>
<proteinExistence type="inferred from homology"/>
<dbReference type="PIRSF" id="PIRSF002131">
    <property type="entry name" value="Ribosomal_S11"/>
    <property type="match status" value="1"/>
</dbReference>
<keyword evidence="4" id="KW-0694">RNA-binding</keyword>
<dbReference type="GO" id="GO:0003735">
    <property type="term" value="F:structural constituent of ribosome"/>
    <property type="evidence" value="ECO:0007669"/>
    <property type="project" value="InterPro"/>
</dbReference>
<name>A0A554LI65_9BACT</name>
<evidence type="ECO:0000313" key="6">
    <source>
        <dbReference type="Proteomes" id="UP000315689"/>
    </source>
</evidence>
<dbReference type="GO" id="GO:0005840">
    <property type="term" value="C:ribosome"/>
    <property type="evidence" value="ECO:0007669"/>
    <property type="project" value="UniProtKB-KW"/>
</dbReference>
<dbReference type="AlphaFoldDB" id="A0A554LI65"/>
<keyword evidence="3 4" id="KW-0687">Ribonucleoprotein</keyword>
<dbReference type="NCBIfam" id="NF003698">
    <property type="entry name" value="PRK05309.1"/>
    <property type="match status" value="1"/>
</dbReference>
<evidence type="ECO:0000256" key="3">
    <source>
        <dbReference type="ARBA" id="ARBA00023274"/>
    </source>
</evidence>
<comment type="similarity">
    <text evidence="1 4">Belongs to the universal ribosomal protein uS11 family.</text>
</comment>
<protein>
    <recommendedName>
        <fullName evidence="4">Small ribosomal subunit protein uS11</fullName>
    </recommendedName>
</protein>
<dbReference type="HAMAP" id="MF_01310">
    <property type="entry name" value="Ribosomal_uS11"/>
    <property type="match status" value="1"/>
</dbReference>
<dbReference type="GO" id="GO:0019843">
    <property type="term" value="F:rRNA binding"/>
    <property type="evidence" value="ECO:0007669"/>
    <property type="project" value="UniProtKB-UniRule"/>
</dbReference>
<dbReference type="GO" id="GO:0006412">
    <property type="term" value="P:translation"/>
    <property type="evidence" value="ECO:0007669"/>
    <property type="project" value="UniProtKB-UniRule"/>
</dbReference>
<evidence type="ECO:0000256" key="2">
    <source>
        <dbReference type="ARBA" id="ARBA00022980"/>
    </source>
</evidence>
<dbReference type="InterPro" id="IPR001971">
    <property type="entry name" value="Ribosomal_uS11"/>
</dbReference>
<sequence length="137" mass="14794">MKKQKSNLKQIRDKKQKKKNQTAISQINVYIQSTFNNTIITITDNGGNALSWASAGAGGFKGAKKSTPFAAQIAMNNALDKIDTRSVVNAKVFVKGVGSGRDGATRALAQRGIKVSQIKDVTPMPHNGTRAKKPRRV</sequence>
<keyword evidence="2 4" id="KW-0689">Ribosomal protein</keyword>
<comment type="function">
    <text evidence="4">Located on the platform of the 30S subunit, it bridges several disparate RNA helices of the 16S rRNA. Forms part of the Shine-Dalgarno cleft in the 70S ribosome.</text>
</comment>
<comment type="subunit">
    <text evidence="4">Part of the 30S ribosomal subunit. Interacts with proteins S7 and S18. Binds to IF-3.</text>
</comment>
<dbReference type="Gene3D" id="3.30.420.80">
    <property type="entry name" value="Ribosomal protein S11"/>
    <property type="match status" value="1"/>
</dbReference>
<keyword evidence="4" id="KW-0699">rRNA-binding</keyword>
<evidence type="ECO:0000256" key="4">
    <source>
        <dbReference type="HAMAP-Rule" id="MF_01310"/>
    </source>
</evidence>
<evidence type="ECO:0000313" key="5">
    <source>
        <dbReference type="EMBL" id="TSC92540.1"/>
    </source>
</evidence>
<dbReference type="Pfam" id="PF00411">
    <property type="entry name" value="Ribosomal_S11"/>
    <property type="match status" value="1"/>
</dbReference>
<dbReference type="PANTHER" id="PTHR11759">
    <property type="entry name" value="40S RIBOSOMAL PROTEIN S14/30S RIBOSOMAL PROTEIN S11"/>
    <property type="match status" value="1"/>
</dbReference>
<dbReference type="InterPro" id="IPR036967">
    <property type="entry name" value="Ribosomal_uS11_sf"/>
</dbReference>
<comment type="caution">
    <text evidence="5">The sequence shown here is derived from an EMBL/GenBank/DDBJ whole genome shotgun (WGS) entry which is preliminary data.</text>
</comment>
<accession>A0A554LI65</accession>
<dbReference type="GO" id="GO:1990904">
    <property type="term" value="C:ribonucleoprotein complex"/>
    <property type="evidence" value="ECO:0007669"/>
    <property type="project" value="UniProtKB-KW"/>
</dbReference>
<evidence type="ECO:0000256" key="1">
    <source>
        <dbReference type="ARBA" id="ARBA00006194"/>
    </source>
</evidence>
<gene>
    <name evidence="4" type="primary">rpsK</name>
    <name evidence="5" type="ORF">CEN89_634</name>
</gene>
<dbReference type="EMBL" id="VMGK01000022">
    <property type="protein sequence ID" value="TSC92540.1"/>
    <property type="molecule type" value="Genomic_DNA"/>
</dbReference>
<dbReference type="SUPFAM" id="SSF53137">
    <property type="entry name" value="Translational machinery components"/>
    <property type="match status" value="1"/>
</dbReference>
<reference evidence="5 6" key="1">
    <citation type="submission" date="2017-07" db="EMBL/GenBank/DDBJ databases">
        <title>Mechanisms for carbon and nitrogen cycling indicate functional differentiation within the Candidate Phyla Radiation.</title>
        <authorList>
            <person name="Danczak R.E."/>
            <person name="Johnston M.D."/>
            <person name="Kenah C."/>
            <person name="Slattery M."/>
            <person name="Wrighton K.C."/>
            <person name="Wilkins M.J."/>
        </authorList>
    </citation>
    <scope>NUCLEOTIDE SEQUENCE [LARGE SCALE GENOMIC DNA]</scope>
    <source>
        <strain evidence="5">Licking1014_7</strain>
    </source>
</reference>
<organism evidence="5 6">
    <name type="scientific">Candidatus Berkelbacteria bacterium Licking1014_7</name>
    <dbReference type="NCBI Taxonomy" id="2017147"/>
    <lineage>
        <taxon>Bacteria</taxon>
        <taxon>Candidatus Berkelbacteria</taxon>
    </lineage>
</organism>